<protein>
    <submittedName>
        <fullName evidence="2">Uncharacterized protein</fullName>
    </submittedName>
</protein>
<reference evidence="2" key="2">
    <citation type="journal article" date="2015" name="Data Brief">
        <title>Shoot transcriptome of the giant reed, Arundo donax.</title>
        <authorList>
            <person name="Barrero R.A."/>
            <person name="Guerrero F.D."/>
            <person name="Moolhuijzen P."/>
            <person name="Goolsby J.A."/>
            <person name="Tidwell J."/>
            <person name="Bellgard S.E."/>
            <person name="Bellgard M.I."/>
        </authorList>
    </citation>
    <scope>NUCLEOTIDE SEQUENCE</scope>
    <source>
        <tissue evidence="2">Shoot tissue taken approximately 20 cm above the soil surface</tissue>
    </source>
</reference>
<feature type="compositionally biased region" description="Basic and acidic residues" evidence="1">
    <location>
        <begin position="40"/>
        <end position="56"/>
    </location>
</feature>
<evidence type="ECO:0000256" key="1">
    <source>
        <dbReference type="SAM" id="MobiDB-lite"/>
    </source>
</evidence>
<name>A0A0A9D1T5_ARUDO</name>
<proteinExistence type="predicted"/>
<accession>A0A0A9D1T5</accession>
<organism evidence="2">
    <name type="scientific">Arundo donax</name>
    <name type="common">Giant reed</name>
    <name type="synonym">Donax arundinaceus</name>
    <dbReference type="NCBI Taxonomy" id="35708"/>
    <lineage>
        <taxon>Eukaryota</taxon>
        <taxon>Viridiplantae</taxon>
        <taxon>Streptophyta</taxon>
        <taxon>Embryophyta</taxon>
        <taxon>Tracheophyta</taxon>
        <taxon>Spermatophyta</taxon>
        <taxon>Magnoliopsida</taxon>
        <taxon>Liliopsida</taxon>
        <taxon>Poales</taxon>
        <taxon>Poaceae</taxon>
        <taxon>PACMAD clade</taxon>
        <taxon>Arundinoideae</taxon>
        <taxon>Arundineae</taxon>
        <taxon>Arundo</taxon>
    </lineage>
</organism>
<dbReference type="EMBL" id="GBRH01220183">
    <property type="protein sequence ID" value="JAD77712.1"/>
    <property type="molecule type" value="Transcribed_RNA"/>
</dbReference>
<reference evidence="2" key="1">
    <citation type="submission" date="2014-09" db="EMBL/GenBank/DDBJ databases">
        <authorList>
            <person name="Magalhaes I.L.F."/>
            <person name="Oliveira U."/>
            <person name="Santos F.R."/>
            <person name="Vidigal T.H.D.A."/>
            <person name="Brescovit A.D."/>
            <person name="Santos A.J."/>
        </authorList>
    </citation>
    <scope>NUCLEOTIDE SEQUENCE</scope>
    <source>
        <tissue evidence="2">Shoot tissue taken approximately 20 cm above the soil surface</tissue>
    </source>
</reference>
<sequence length="75" mass="8488">MVPTKEACLSQISRLITTVRSLFTMPSTVNPVAEIARLQENPKKEIDRPNRHERATGRTTSNESQFVTLELSTFI</sequence>
<dbReference type="AlphaFoldDB" id="A0A0A9D1T5"/>
<feature type="region of interest" description="Disordered" evidence="1">
    <location>
        <begin position="40"/>
        <end position="63"/>
    </location>
</feature>
<evidence type="ECO:0000313" key="2">
    <source>
        <dbReference type="EMBL" id="JAD77712.1"/>
    </source>
</evidence>